<dbReference type="NCBIfam" id="TIGR03249">
    <property type="entry name" value="KdgD"/>
    <property type="match status" value="1"/>
</dbReference>
<dbReference type="Pfam" id="PF00701">
    <property type="entry name" value="DHDPS"/>
    <property type="match status" value="1"/>
</dbReference>
<proteinExistence type="inferred from homology"/>
<feature type="active site" description="Schiff-base intermediate with substrate" evidence="7">
    <location>
        <position position="169"/>
    </location>
</feature>
<dbReference type="PANTHER" id="PTHR12128">
    <property type="entry name" value="DIHYDRODIPICOLINATE SYNTHASE"/>
    <property type="match status" value="1"/>
</dbReference>
<comment type="catalytic activity">
    <reaction evidence="1 5">
        <text>5-dehydro-4-deoxy-D-glucarate + H(+) = 2,5-dioxopentanoate + CO2 + H2O</text>
        <dbReference type="Rhea" id="RHEA:24608"/>
        <dbReference type="ChEBI" id="CHEBI:15377"/>
        <dbReference type="ChEBI" id="CHEBI:15378"/>
        <dbReference type="ChEBI" id="CHEBI:16526"/>
        <dbReference type="ChEBI" id="CHEBI:42819"/>
        <dbReference type="ChEBI" id="CHEBI:58136"/>
        <dbReference type="EC" id="4.2.1.41"/>
    </reaction>
</comment>
<evidence type="ECO:0000256" key="1">
    <source>
        <dbReference type="ARBA" id="ARBA00001446"/>
    </source>
</evidence>
<evidence type="ECO:0000256" key="4">
    <source>
        <dbReference type="ARBA" id="ARBA00023239"/>
    </source>
</evidence>
<evidence type="ECO:0000256" key="7">
    <source>
        <dbReference type="PIRSR" id="PIRSR001365-1"/>
    </source>
</evidence>
<dbReference type="RefSeq" id="WP_257769231.1">
    <property type="nucleotide sequence ID" value="NZ_CP102480.1"/>
</dbReference>
<organism evidence="9 10">
    <name type="scientific">Nisaea acidiphila</name>
    <dbReference type="NCBI Taxonomy" id="1862145"/>
    <lineage>
        <taxon>Bacteria</taxon>
        <taxon>Pseudomonadati</taxon>
        <taxon>Pseudomonadota</taxon>
        <taxon>Alphaproteobacteria</taxon>
        <taxon>Rhodospirillales</taxon>
        <taxon>Thalassobaculaceae</taxon>
        <taxon>Nisaea</taxon>
    </lineage>
</organism>
<dbReference type="SMART" id="SM01130">
    <property type="entry name" value="DHDPS"/>
    <property type="match status" value="1"/>
</dbReference>
<dbReference type="AlphaFoldDB" id="A0A9J7ATI6"/>
<dbReference type="GO" id="GO:0047448">
    <property type="term" value="F:5-dehydro-4-deoxyglucarate dehydratase activity"/>
    <property type="evidence" value="ECO:0007669"/>
    <property type="project" value="UniProtKB-UniRule"/>
</dbReference>
<evidence type="ECO:0000256" key="5">
    <source>
        <dbReference type="HAMAP-Rule" id="MF_00694"/>
    </source>
</evidence>
<dbReference type="GO" id="GO:0042838">
    <property type="term" value="P:D-glucarate catabolic process"/>
    <property type="evidence" value="ECO:0007669"/>
    <property type="project" value="UniProtKB-UniRule"/>
</dbReference>
<dbReference type="InterPro" id="IPR002220">
    <property type="entry name" value="DapA-like"/>
</dbReference>
<accession>A0A9J7ATI6</accession>
<dbReference type="EMBL" id="CP102480">
    <property type="protein sequence ID" value="UUX50162.1"/>
    <property type="molecule type" value="Genomic_DNA"/>
</dbReference>
<dbReference type="KEGG" id="naci:NUH88_00365"/>
<evidence type="ECO:0000313" key="9">
    <source>
        <dbReference type="EMBL" id="UUX50162.1"/>
    </source>
</evidence>
<keyword evidence="10" id="KW-1185">Reference proteome</keyword>
<evidence type="ECO:0000256" key="8">
    <source>
        <dbReference type="PIRSR" id="PIRSR001365-2"/>
    </source>
</evidence>
<feature type="active site" description="Proton donor/acceptor" evidence="7">
    <location>
        <position position="143"/>
    </location>
</feature>
<keyword evidence="4 5" id="KW-0456">Lyase</keyword>
<dbReference type="GO" id="GO:0008840">
    <property type="term" value="F:4-hydroxy-tetrahydrodipicolinate synthase activity"/>
    <property type="evidence" value="ECO:0007669"/>
    <property type="project" value="TreeGrafter"/>
</dbReference>
<feature type="binding site" evidence="8">
    <location>
        <position position="56"/>
    </location>
    <ligand>
        <name>pyruvate</name>
        <dbReference type="ChEBI" id="CHEBI:15361"/>
    </ligand>
</feature>
<dbReference type="EC" id="4.2.1.41" evidence="5"/>
<evidence type="ECO:0000313" key="10">
    <source>
        <dbReference type="Proteomes" id="UP001060336"/>
    </source>
</evidence>
<dbReference type="InterPro" id="IPR013785">
    <property type="entry name" value="Aldolase_TIM"/>
</dbReference>
<dbReference type="InterPro" id="IPR017655">
    <property type="entry name" value="Dehydro-deoxyglucarate_dehyd"/>
</dbReference>
<dbReference type="PIRSF" id="PIRSF001365">
    <property type="entry name" value="DHDPS"/>
    <property type="match status" value="1"/>
</dbReference>
<comment type="pathway">
    <text evidence="2 5">Carbohydrate acid metabolism; D-glucarate degradation; 2,5-dioxopentanoate from D-glucarate: step 2/2.</text>
</comment>
<protein>
    <recommendedName>
        <fullName evidence="5">Probable 5-dehydro-4-deoxyglucarate dehydratase</fullName>
        <ecNumber evidence="5">4.2.1.41</ecNumber>
    </recommendedName>
    <alternativeName>
        <fullName evidence="5">5-keto-4-deoxy-glucarate dehydratase</fullName>
        <shortName evidence="5">KDGDH</shortName>
    </alternativeName>
</protein>
<sequence length="306" mass="32717">MPLSPQELKTRMGSGLLSFPVTHFDSNLNFAPEPYKEHVSWLSSFDAATLFAAGGTGEYFSLGQEEYPAIIRTAVEAADGRCPVVAGCGVNTARAIADAQAAEAAGADGVLLLPSYLMAGTQDGQFAHVKAVCDSIGIGVVVYNRATCRLTAETIARLAEQCPNLIGFKDGVGEIDEVTRIRTLLGDRLVYVGGMPTHELFASAYDGVGFSTYSSAVFNFVPELALDFYRALRAGDRSTTDRILKDFFHPFAEIRDRVPGYAVSLIKGGLRAVGRDPGPVRPPLSSAYESDVVELEGVIEGLRRAA</sequence>
<evidence type="ECO:0000256" key="6">
    <source>
        <dbReference type="PIRNR" id="PIRNR001365"/>
    </source>
</evidence>
<evidence type="ECO:0000256" key="3">
    <source>
        <dbReference type="ARBA" id="ARBA00007592"/>
    </source>
</evidence>
<gene>
    <name evidence="9" type="primary">kdgD</name>
    <name evidence="9" type="ORF">NUH88_00365</name>
</gene>
<dbReference type="HAMAP" id="MF_00694">
    <property type="entry name" value="KDGDH"/>
    <property type="match status" value="1"/>
</dbReference>
<dbReference type="NCBIfam" id="NF002958">
    <property type="entry name" value="PRK03620.1"/>
    <property type="match status" value="1"/>
</dbReference>
<evidence type="ECO:0000256" key="2">
    <source>
        <dbReference type="ARBA" id="ARBA00004983"/>
    </source>
</evidence>
<dbReference type="Gene3D" id="3.20.20.70">
    <property type="entry name" value="Aldolase class I"/>
    <property type="match status" value="1"/>
</dbReference>
<comment type="similarity">
    <text evidence="3 5 6">Belongs to the DapA family.</text>
</comment>
<dbReference type="PANTHER" id="PTHR12128:SF19">
    <property type="entry name" value="5-DEHYDRO-4-DEOXYGLUCARATE DEHYDRATASE 2-RELATED"/>
    <property type="match status" value="1"/>
</dbReference>
<dbReference type="Proteomes" id="UP001060336">
    <property type="component" value="Chromosome"/>
</dbReference>
<reference evidence="9" key="1">
    <citation type="submission" date="2022-08" db="EMBL/GenBank/DDBJ databases">
        <title>Nisaea acidiphila sp. nov., isolated from a marine algal debris and emended description of the genus Nisaea Urios et al. 2008.</title>
        <authorList>
            <person name="Kwon K."/>
        </authorList>
    </citation>
    <scope>NUCLEOTIDE SEQUENCE</scope>
    <source>
        <strain evidence="9">MEBiC11861</strain>
    </source>
</reference>
<dbReference type="CDD" id="cd00951">
    <property type="entry name" value="KDGDH"/>
    <property type="match status" value="1"/>
</dbReference>
<dbReference type="SUPFAM" id="SSF51569">
    <property type="entry name" value="Aldolase"/>
    <property type="match status" value="1"/>
</dbReference>
<name>A0A9J7ATI6_9PROT</name>